<evidence type="ECO:0000313" key="1">
    <source>
        <dbReference type="EMBL" id="QQP38531.1"/>
    </source>
</evidence>
<gene>
    <name evidence="1" type="ORF">FKW44_019122</name>
</gene>
<reference evidence="2" key="1">
    <citation type="submission" date="2021-01" db="EMBL/GenBank/DDBJ databases">
        <title>Caligus Genome Assembly.</title>
        <authorList>
            <person name="Gallardo-Escarate C."/>
        </authorList>
    </citation>
    <scope>NUCLEOTIDE SEQUENCE [LARGE SCALE GENOMIC DNA]</scope>
</reference>
<evidence type="ECO:0000313" key="2">
    <source>
        <dbReference type="Proteomes" id="UP000595437"/>
    </source>
</evidence>
<keyword evidence="2" id="KW-1185">Reference proteome</keyword>
<sequence>MAAAENIQKVPLLTPQITLLYVTLREVLSLRSSIESFEAFIRWIPSNDLL</sequence>
<name>A0A7T8JY81_CALRO</name>
<dbReference type="Proteomes" id="UP000595437">
    <property type="component" value="Chromosome 13"/>
</dbReference>
<accession>A0A7T8JY81</accession>
<dbReference type="EMBL" id="CP045902">
    <property type="protein sequence ID" value="QQP38531.1"/>
    <property type="molecule type" value="Genomic_DNA"/>
</dbReference>
<proteinExistence type="predicted"/>
<dbReference type="AlphaFoldDB" id="A0A7T8JY81"/>
<protein>
    <submittedName>
        <fullName evidence="1">Uncharacterized protein</fullName>
    </submittedName>
</protein>
<organism evidence="1 2">
    <name type="scientific">Caligus rogercresseyi</name>
    <name type="common">Sea louse</name>
    <dbReference type="NCBI Taxonomy" id="217165"/>
    <lineage>
        <taxon>Eukaryota</taxon>
        <taxon>Metazoa</taxon>
        <taxon>Ecdysozoa</taxon>
        <taxon>Arthropoda</taxon>
        <taxon>Crustacea</taxon>
        <taxon>Multicrustacea</taxon>
        <taxon>Hexanauplia</taxon>
        <taxon>Copepoda</taxon>
        <taxon>Siphonostomatoida</taxon>
        <taxon>Caligidae</taxon>
        <taxon>Caligus</taxon>
    </lineage>
</organism>